<keyword evidence="11 13" id="KW-0472">Membrane</keyword>
<feature type="transmembrane region" description="Helical" evidence="13">
    <location>
        <begin position="421"/>
        <end position="440"/>
    </location>
</feature>
<comment type="similarity">
    <text evidence="3">Belongs to the multi antimicrobial extrusion (MATE) (TC 2.A.66.1) family.</text>
</comment>
<evidence type="ECO:0000256" key="4">
    <source>
        <dbReference type="ARBA" id="ARBA00020268"/>
    </source>
</evidence>
<dbReference type="Pfam" id="PF01554">
    <property type="entry name" value="MatE"/>
    <property type="match status" value="2"/>
</dbReference>
<comment type="subcellular location">
    <subcellularLocation>
        <location evidence="2">Cell membrane</location>
        <topology evidence="2">Multi-pass membrane protein</topology>
    </subcellularLocation>
</comment>
<reference evidence="14 15" key="1">
    <citation type="submission" date="2021-05" db="EMBL/GenBank/DDBJ databases">
        <title>Fusibacter ferrireducens sp. nov., an anaerobic, sulfur- and Fe-reducing bacterium isolated from the mangrove sediment.</title>
        <authorList>
            <person name="Qiu D."/>
        </authorList>
    </citation>
    <scope>NUCLEOTIDE SEQUENCE [LARGE SCALE GENOMIC DNA]</scope>
    <source>
        <strain evidence="14 15">DSM 12116</strain>
    </source>
</reference>
<comment type="caution">
    <text evidence="14">The sequence shown here is derived from an EMBL/GenBank/DDBJ whole genome shotgun (WGS) entry which is preliminary data.</text>
</comment>
<dbReference type="RefSeq" id="WP_213235650.1">
    <property type="nucleotide sequence ID" value="NZ_JAHBCL010000005.1"/>
</dbReference>
<evidence type="ECO:0000256" key="3">
    <source>
        <dbReference type="ARBA" id="ARBA00010199"/>
    </source>
</evidence>
<evidence type="ECO:0000256" key="5">
    <source>
        <dbReference type="ARBA" id="ARBA00022448"/>
    </source>
</evidence>
<evidence type="ECO:0000313" key="15">
    <source>
        <dbReference type="Proteomes" id="UP000746471"/>
    </source>
</evidence>
<keyword evidence="5" id="KW-0813">Transport</keyword>
<keyword evidence="9 13" id="KW-1133">Transmembrane helix</keyword>
<dbReference type="PIRSF" id="PIRSF006603">
    <property type="entry name" value="DinF"/>
    <property type="match status" value="1"/>
</dbReference>
<dbReference type="InterPro" id="IPR048279">
    <property type="entry name" value="MdtK-like"/>
</dbReference>
<dbReference type="PANTHER" id="PTHR43298">
    <property type="entry name" value="MULTIDRUG RESISTANCE PROTEIN NORM-RELATED"/>
    <property type="match status" value="1"/>
</dbReference>
<evidence type="ECO:0000256" key="1">
    <source>
        <dbReference type="ARBA" id="ARBA00003408"/>
    </source>
</evidence>
<dbReference type="Proteomes" id="UP000746471">
    <property type="component" value="Unassembled WGS sequence"/>
</dbReference>
<evidence type="ECO:0000313" key="14">
    <source>
        <dbReference type="EMBL" id="MBS7525867.1"/>
    </source>
</evidence>
<gene>
    <name evidence="14" type="ORF">KHM83_04150</name>
</gene>
<protein>
    <recommendedName>
        <fullName evidence="4">Probable multidrug resistance protein NorM</fullName>
    </recommendedName>
    <alternativeName>
        <fullName evidence="12">Multidrug-efflux transporter</fullName>
    </alternativeName>
</protein>
<evidence type="ECO:0000256" key="12">
    <source>
        <dbReference type="ARBA" id="ARBA00031636"/>
    </source>
</evidence>
<evidence type="ECO:0000256" key="2">
    <source>
        <dbReference type="ARBA" id="ARBA00004651"/>
    </source>
</evidence>
<accession>A0ABS5PLR4</accession>
<evidence type="ECO:0000256" key="9">
    <source>
        <dbReference type="ARBA" id="ARBA00022989"/>
    </source>
</evidence>
<feature type="transmembrane region" description="Helical" evidence="13">
    <location>
        <begin position="50"/>
        <end position="72"/>
    </location>
</feature>
<feature type="transmembrane region" description="Helical" evidence="13">
    <location>
        <begin position="362"/>
        <end position="386"/>
    </location>
</feature>
<evidence type="ECO:0000256" key="7">
    <source>
        <dbReference type="ARBA" id="ARBA00022475"/>
    </source>
</evidence>
<feature type="transmembrane region" description="Helical" evidence="13">
    <location>
        <begin position="243"/>
        <end position="268"/>
    </location>
</feature>
<keyword evidence="6" id="KW-0050">Antiport</keyword>
<evidence type="ECO:0000256" key="13">
    <source>
        <dbReference type="SAM" id="Phobius"/>
    </source>
</evidence>
<feature type="transmembrane region" description="Helical" evidence="13">
    <location>
        <begin position="20"/>
        <end position="44"/>
    </location>
</feature>
<keyword evidence="7" id="KW-1003">Cell membrane</keyword>
<dbReference type="CDD" id="cd13140">
    <property type="entry name" value="MATE_like_1"/>
    <property type="match status" value="1"/>
</dbReference>
<dbReference type="NCBIfam" id="TIGR00797">
    <property type="entry name" value="matE"/>
    <property type="match status" value="1"/>
</dbReference>
<keyword evidence="15" id="KW-1185">Reference proteome</keyword>
<organism evidence="14 15">
    <name type="scientific">Fusibacter paucivorans</name>
    <dbReference type="NCBI Taxonomy" id="76009"/>
    <lineage>
        <taxon>Bacteria</taxon>
        <taxon>Bacillati</taxon>
        <taxon>Bacillota</taxon>
        <taxon>Clostridia</taxon>
        <taxon>Eubacteriales</taxon>
        <taxon>Eubacteriales Family XII. Incertae Sedis</taxon>
        <taxon>Fusibacter</taxon>
    </lineage>
</organism>
<keyword evidence="10" id="KW-0406">Ion transport</keyword>
<evidence type="ECO:0000256" key="8">
    <source>
        <dbReference type="ARBA" id="ARBA00022692"/>
    </source>
</evidence>
<feature type="transmembrane region" description="Helical" evidence="13">
    <location>
        <begin position="93"/>
        <end position="115"/>
    </location>
</feature>
<sequence>MDSVDYRLTEGAIVKKLLKLTLPIMGTSFLQMAYNLTDMFWIGFMGSKAVAALGIAGFFSWLSMAFVLISRVGTEIRVAQLVGGDRDKEAKTIARTGVQLTAVMGIVYAIAVYVFRYPLIGFFNTQDAQVEGMSIAYLSIICIGFIGLFLNQVFTGLFNAVGNSRTPFVFNTIGLVLNMVLDPVLILGFGRIPGLGVKGAAIATVFAQLSVMMLFLFSILGRQMLMKSFTLFGSPKLSHLLEIIRMGVPPAVQSGIFTIISMIIARLIADFGPTPVAVQKVGSQIESISWMTASGFSVALSAFIGQNFGAEKRDRVYEGYKKAMQIAIVLGVFTTLLLYFGARPLFMIFIREPDAVAYGIDYLKILALSQLFMCVEITASGIFNGLGHTKPPAFIGVCFNVLRIPIALWFTNYLGWGINGIWWSITISSVLKGVVAYLWLQSVLKQTQIASSPHLS</sequence>
<name>A0ABS5PLR4_9FIRM</name>
<feature type="transmembrane region" description="Helical" evidence="13">
    <location>
        <begin position="326"/>
        <end position="350"/>
    </location>
</feature>
<feature type="transmembrane region" description="Helical" evidence="13">
    <location>
        <begin position="168"/>
        <end position="189"/>
    </location>
</feature>
<dbReference type="InterPro" id="IPR002528">
    <property type="entry name" value="MATE_fam"/>
</dbReference>
<feature type="transmembrane region" description="Helical" evidence="13">
    <location>
        <begin position="201"/>
        <end position="222"/>
    </location>
</feature>
<dbReference type="PANTHER" id="PTHR43298:SF2">
    <property type="entry name" value="FMN_FAD EXPORTER YEEO-RELATED"/>
    <property type="match status" value="1"/>
</dbReference>
<feature type="transmembrane region" description="Helical" evidence="13">
    <location>
        <begin position="135"/>
        <end position="161"/>
    </location>
</feature>
<dbReference type="EMBL" id="JAHBCL010000005">
    <property type="protein sequence ID" value="MBS7525867.1"/>
    <property type="molecule type" value="Genomic_DNA"/>
</dbReference>
<feature type="transmembrane region" description="Helical" evidence="13">
    <location>
        <begin position="288"/>
        <end position="305"/>
    </location>
</feature>
<proteinExistence type="inferred from homology"/>
<evidence type="ECO:0000256" key="11">
    <source>
        <dbReference type="ARBA" id="ARBA00023136"/>
    </source>
</evidence>
<comment type="function">
    <text evidence="1">Multidrug efflux pump.</text>
</comment>
<keyword evidence="8 13" id="KW-0812">Transmembrane</keyword>
<feature type="transmembrane region" description="Helical" evidence="13">
    <location>
        <begin position="393"/>
        <end position="415"/>
    </location>
</feature>
<evidence type="ECO:0000256" key="10">
    <source>
        <dbReference type="ARBA" id="ARBA00023065"/>
    </source>
</evidence>
<evidence type="ECO:0000256" key="6">
    <source>
        <dbReference type="ARBA" id="ARBA00022449"/>
    </source>
</evidence>
<dbReference type="InterPro" id="IPR050222">
    <property type="entry name" value="MATE_MdtK"/>
</dbReference>